<gene>
    <name evidence="1" type="ORF">DBT_1447</name>
</gene>
<accession>A0A1B9F663</accession>
<organism evidence="1 2">
    <name type="scientific">Dissulfuribacter thermophilus</name>
    <dbReference type="NCBI Taxonomy" id="1156395"/>
    <lineage>
        <taxon>Bacteria</taxon>
        <taxon>Pseudomonadati</taxon>
        <taxon>Thermodesulfobacteriota</taxon>
        <taxon>Dissulfuribacteria</taxon>
        <taxon>Dissulfuribacterales</taxon>
        <taxon>Dissulfuribacteraceae</taxon>
        <taxon>Dissulfuribacter</taxon>
    </lineage>
</organism>
<reference evidence="1 2" key="1">
    <citation type="submission" date="2016-06" db="EMBL/GenBank/DDBJ databases">
        <title>Respiratory ammonification of nitrate coupled to the oxidation of elemental sulfur in deep-sea autotrophic thermophilic bacteria.</title>
        <authorList>
            <person name="Slobodkina G.B."/>
            <person name="Mardanov A.V."/>
            <person name="Ravin N.V."/>
            <person name="Frolova A.A."/>
            <person name="Viryasiv M.B."/>
            <person name="Chernyh N.A."/>
            <person name="Bonch-Osmolovskaya E.A."/>
            <person name="Slobodkin A.I."/>
        </authorList>
    </citation>
    <scope>NUCLEOTIDE SEQUENCE [LARGE SCALE GENOMIC DNA]</scope>
    <source>
        <strain evidence="1 2">S69</strain>
    </source>
</reference>
<evidence type="ECO:0000313" key="1">
    <source>
        <dbReference type="EMBL" id="OCC15324.1"/>
    </source>
</evidence>
<evidence type="ECO:0000313" key="2">
    <source>
        <dbReference type="Proteomes" id="UP000093080"/>
    </source>
</evidence>
<dbReference type="EMBL" id="MAGO01000006">
    <property type="protein sequence ID" value="OCC15324.1"/>
    <property type="molecule type" value="Genomic_DNA"/>
</dbReference>
<protein>
    <recommendedName>
        <fullName evidence="3">Mobile element protein</fullName>
    </recommendedName>
</protein>
<sequence>MDEAKSGYRAISHLKHCHRMDRNRLKGILGDCLNVILSAAGMNFHKLLRWAAVFWRSIYHELLLAFRFTHSYG</sequence>
<dbReference type="STRING" id="1156395.DBT_1447"/>
<comment type="caution">
    <text evidence="1">The sequence shown here is derived from an EMBL/GenBank/DDBJ whole genome shotgun (WGS) entry which is preliminary data.</text>
</comment>
<name>A0A1B9F663_9BACT</name>
<keyword evidence="2" id="KW-1185">Reference proteome</keyword>
<proteinExistence type="predicted"/>
<dbReference type="AlphaFoldDB" id="A0A1B9F663"/>
<dbReference type="Proteomes" id="UP000093080">
    <property type="component" value="Unassembled WGS sequence"/>
</dbReference>
<evidence type="ECO:0008006" key="3">
    <source>
        <dbReference type="Google" id="ProtNLM"/>
    </source>
</evidence>